<dbReference type="Pfam" id="PF13489">
    <property type="entry name" value="Methyltransf_23"/>
    <property type="match status" value="1"/>
</dbReference>
<name>A0A6H1ZGE3_9ZZZZ</name>
<dbReference type="GO" id="GO:0008168">
    <property type="term" value="F:methyltransferase activity"/>
    <property type="evidence" value="ECO:0007669"/>
    <property type="project" value="UniProtKB-KW"/>
</dbReference>
<proteinExistence type="predicted"/>
<reference evidence="1" key="1">
    <citation type="submission" date="2020-03" db="EMBL/GenBank/DDBJ databases">
        <title>The deep terrestrial virosphere.</title>
        <authorList>
            <person name="Holmfeldt K."/>
            <person name="Nilsson E."/>
            <person name="Simone D."/>
            <person name="Lopez-Fernandez M."/>
            <person name="Wu X."/>
            <person name="de Brujin I."/>
            <person name="Lundin D."/>
            <person name="Andersson A."/>
            <person name="Bertilsson S."/>
            <person name="Dopson M."/>
        </authorList>
    </citation>
    <scope>NUCLEOTIDE SEQUENCE</scope>
    <source>
        <strain evidence="1">TM448A00583</strain>
    </source>
</reference>
<evidence type="ECO:0000313" key="1">
    <source>
        <dbReference type="EMBL" id="QJA46983.1"/>
    </source>
</evidence>
<dbReference type="PANTHER" id="PTHR43861">
    <property type="entry name" value="TRANS-ACONITATE 2-METHYLTRANSFERASE-RELATED"/>
    <property type="match status" value="1"/>
</dbReference>
<accession>A0A6H1ZGE3</accession>
<keyword evidence="1" id="KW-0808">Transferase</keyword>
<dbReference type="InterPro" id="IPR029063">
    <property type="entry name" value="SAM-dependent_MTases_sf"/>
</dbReference>
<protein>
    <submittedName>
        <fullName evidence="1">Putative methyltransferase</fullName>
    </submittedName>
</protein>
<keyword evidence="1" id="KW-0489">Methyltransferase</keyword>
<dbReference type="PANTHER" id="PTHR43861:SF6">
    <property type="entry name" value="METHYLTRANSFERASE TYPE 11"/>
    <property type="match status" value="1"/>
</dbReference>
<dbReference type="EMBL" id="MT144027">
    <property type="protein sequence ID" value="QJA46983.1"/>
    <property type="molecule type" value="Genomic_DNA"/>
</dbReference>
<sequence>MSMGKPYNTTQLNPDQAFERHVYHRDVFGHFLRWSHTLKRAKIGMKILDVGCGSGNLYEVFYRNRYAPARFVGLDIRNQTIEKNKLKFPKAEWMSVDLVKQNLPKDDWDIISSYELAEHIGKQNVPQFLDNIKKVMSEKTVLLISTPCHDGTCADNHRYDSGDGRGVAPQELTFEEMKSLLEERFTIEKVYGTFASIKDYKHLMNDWQQKMFDELSSYYDSNILSVMMAPFFPAQSRNALWVCKLRSR</sequence>
<organism evidence="1">
    <name type="scientific">viral metagenome</name>
    <dbReference type="NCBI Taxonomy" id="1070528"/>
    <lineage>
        <taxon>unclassified sequences</taxon>
        <taxon>metagenomes</taxon>
        <taxon>organismal metagenomes</taxon>
    </lineage>
</organism>
<dbReference type="AlphaFoldDB" id="A0A6H1ZGE3"/>
<dbReference type="SUPFAM" id="SSF53335">
    <property type="entry name" value="S-adenosyl-L-methionine-dependent methyltransferases"/>
    <property type="match status" value="1"/>
</dbReference>
<gene>
    <name evidence="1" type="ORF">TM448A00583_0022</name>
</gene>
<dbReference type="GO" id="GO:0032259">
    <property type="term" value="P:methylation"/>
    <property type="evidence" value="ECO:0007669"/>
    <property type="project" value="UniProtKB-KW"/>
</dbReference>
<dbReference type="Gene3D" id="3.40.50.150">
    <property type="entry name" value="Vaccinia Virus protein VP39"/>
    <property type="match status" value="1"/>
</dbReference>
<dbReference type="CDD" id="cd02440">
    <property type="entry name" value="AdoMet_MTases"/>
    <property type="match status" value="1"/>
</dbReference>